<evidence type="ECO:0000313" key="1">
    <source>
        <dbReference type="EMBL" id="KRG46345.1"/>
    </source>
</evidence>
<dbReference type="EMBL" id="LLXU01000056">
    <property type="protein sequence ID" value="KRG46345.1"/>
    <property type="molecule type" value="Genomic_DNA"/>
</dbReference>
<gene>
    <name evidence="1" type="ORF">ARC20_05695</name>
</gene>
<sequence>MSIDTTPSQRDPDSSLLEGLFQLVVSGHTGGREFDQLTHEVYERLLGAYAVTEGKAGTVFNRTAA</sequence>
<dbReference type="OrthoDB" id="6042000at2"/>
<organism evidence="1 2">
    <name type="scientific">Stenotrophomonas panacihumi</name>
    <dbReference type="NCBI Taxonomy" id="676599"/>
    <lineage>
        <taxon>Bacteria</taxon>
        <taxon>Pseudomonadati</taxon>
        <taxon>Pseudomonadota</taxon>
        <taxon>Gammaproteobacteria</taxon>
        <taxon>Lysobacterales</taxon>
        <taxon>Lysobacteraceae</taxon>
        <taxon>Stenotrophomonas</taxon>
    </lineage>
</organism>
<dbReference type="Proteomes" id="UP000051802">
    <property type="component" value="Unassembled WGS sequence"/>
</dbReference>
<accession>A0A0R0ANS0</accession>
<dbReference type="STRING" id="676599.ARC20_05695"/>
<name>A0A0R0ANS0_9GAMM</name>
<dbReference type="RefSeq" id="WP_057645050.1">
    <property type="nucleotide sequence ID" value="NZ_LLXU01000056.1"/>
</dbReference>
<dbReference type="AlphaFoldDB" id="A0A0R0ANS0"/>
<comment type="caution">
    <text evidence="1">The sequence shown here is derived from an EMBL/GenBank/DDBJ whole genome shotgun (WGS) entry which is preliminary data.</text>
</comment>
<reference evidence="1 2" key="1">
    <citation type="submission" date="2015-10" db="EMBL/GenBank/DDBJ databases">
        <title>Genome sequencing and analysis of members of genus Stenotrophomonas.</title>
        <authorList>
            <person name="Patil P.P."/>
            <person name="Midha S."/>
            <person name="Patil P.B."/>
        </authorList>
    </citation>
    <scope>NUCLEOTIDE SEQUENCE [LARGE SCALE GENOMIC DNA]</scope>
    <source>
        <strain evidence="1 2">JCM 16536</strain>
    </source>
</reference>
<evidence type="ECO:0000313" key="2">
    <source>
        <dbReference type="Proteomes" id="UP000051802"/>
    </source>
</evidence>
<protein>
    <submittedName>
        <fullName evidence="1">Uncharacterized protein</fullName>
    </submittedName>
</protein>
<proteinExistence type="predicted"/>
<keyword evidence="2" id="KW-1185">Reference proteome</keyword>